<reference evidence="1 2" key="1">
    <citation type="submission" date="2024-02" db="EMBL/GenBank/DDBJ databases">
        <title>High-quality chromosome-scale genome assembly of Pensacola bahiagrass (Paspalum notatum Flugge var. saurae).</title>
        <authorList>
            <person name="Vega J.M."/>
            <person name="Podio M."/>
            <person name="Orjuela J."/>
            <person name="Siena L.A."/>
            <person name="Pessino S.C."/>
            <person name="Combes M.C."/>
            <person name="Mariac C."/>
            <person name="Albertini E."/>
            <person name="Pupilli F."/>
            <person name="Ortiz J.P.A."/>
            <person name="Leblanc O."/>
        </authorList>
    </citation>
    <scope>NUCLEOTIDE SEQUENCE [LARGE SCALE GENOMIC DNA]</scope>
    <source>
        <strain evidence="1">R1</strain>
        <tissue evidence="1">Leaf</tissue>
    </source>
</reference>
<evidence type="ECO:0000313" key="1">
    <source>
        <dbReference type="EMBL" id="WVZ96078.1"/>
    </source>
</evidence>
<evidence type="ECO:0000313" key="2">
    <source>
        <dbReference type="Proteomes" id="UP001341281"/>
    </source>
</evidence>
<name>A0AAQ3UP48_PASNO</name>
<gene>
    <name evidence="1" type="ORF">U9M48_041760</name>
</gene>
<dbReference type="AlphaFoldDB" id="A0AAQ3UP48"/>
<feature type="non-terminal residue" evidence="1">
    <location>
        <position position="75"/>
    </location>
</feature>
<organism evidence="1 2">
    <name type="scientific">Paspalum notatum var. saurae</name>
    <dbReference type="NCBI Taxonomy" id="547442"/>
    <lineage>
        <taxon>Eukaryota</taxon>
        <taxon>Viridiplantae</taxon>
        <taxon>Streptophyta</taxon>
        <taxon>Embryophyta</taxon>
        <taxon>Tracheophyta</taxon>
        <taxon>Spermatophyta</taxon>
        <taxon>Magnoliopsida</taxon>
        <taxon>Liliopsida</taxon>
        <taxon>Poales</taxon>
        <taxon>Poaceae</taxon>
        <taxon>PACMAD clade</taxon>
        <taxon>Panicoideae</taxon>
        <taxon>Andropogonodae</taxon>
        <taxon>Paspaleae</taxon>
        <taxon>Paspalinae</taxon>
        <taxon>Paspalum</taxon>
    </lineage>
</organism>
<protein>
    <submittedName>
        <fullName evidence="1">Uncharacterized protein</fullName>
    </submittedName>
</protein>
<dbReference type="EMBL" id="CP144754">
    <property type="protein sequence ID" value="WVZ96078.1"/>
    <property type="molecule type" value="Genomic_DNA"/>
</dbReference>
<keyword evidence="2" id="KW-1185">Reference proteome</keyword>
<dbReference type="Proteomes" id="UP001341281">
    <property type="component" value="Chromosome 10"/>
</dbReference>
<proteinExistence type="predicted"/>
<sequence>ALPPSSSSPRAAAASSEFTPMYLAAAEITPSFCASCSSSCFVFLELPASIRTYPKSRTNKETEPPAGVIFYNYYF</sequence>
<accession>A0AAQ3UP48</accession>